<protein>
    <submittedName>
        <fullName evidence="1">Uncharacterized protein</fullName>
    </submittedName>
</protein>
<sequence length="59" mass="6550">MLGLRHIPFLAFACKRQALCQSLTSPWDSGSGNVGKPSSLYAISAKSFAQPSWPRQYYE</sequence>
<reference evidence="2" key="1">
    <citation type="journal article" date="2019" name="PLoS Negl. Trop. Dis.">
        <title>Revisiting the worldwide diversity of Leptospira species in the environment.</title>
        <authorList>
            <person name="Vincent A.T."/>
            <person name="Schiettekatte O."/>
            <person name="Bourhy P."/>
            <person name="Veyrier F.J."/>
            <person name="Picardeau M."/>
        </authorList>
    </citation>
    <scope>NUCLEOTIDE SEQUENCE [LARGE SCALE GENOMIC DNA]</scope>
    <source>
        <strain evidence="2">201601298</strain>
    </source>
</reference>
<name>A0ABY2NZE2_9LEPT</name>
<keyword evidence="2" id="KW-1185">Reference proteome</keyword>
<gene>
    <name evidence="1" type="ORF">EHR01_10145</name>
</gene>
<evidence type="ECO:0000313" key="1">
    <source>
        <dbReference type="EMBL" id="TGM74767.1"/>
    </source>
</evidence>
<organism evidence="1 2">
    <name type="scientific">Leptospira mtsangambouensis</name>
    <dbReference type="NCBI Taxonomy" id="2484912"/>
    <lineage>
        <taxon>Bacteria</taxon>
        <taxon>Pseudomonadati</taxon>
        <taxon>Spirochaetota</taxon>
        <taxon>Spirochaetia</taxon>
        <taxon>Leptospirales</taxon>
        <taxon>Leptospiraceae</taxon>
        <taxon>Leptospira</taxon>
    </lineage>
</organism>
<dbReference type="Proteomes" id="UP000297940">
    <property type="component" value="Unassembled WGS sequence"/>
</dbReference>
<evidence type="ECO:0000313" key="2">
    <source>
        <dbReference type="Proteomes" id="UP000297940"/>
    </source>
</evidence>
<accession>A0ABY2NZE2</accession>
<dbReference type="EMBL" id="RQHK01000007">
    <property type="protein sequence ID" value="TGM74767.1"/>
    <property type="molecule type" value="Genomic_DNA"/>
</dbReference>
<comment type="caution">
    <text evidence="1">The sequence shown here is derived from an EMBL/GenBank/DDBJ whole genome shotgun (WGS) entry which is preliminary data.</text>
</comment>
<proteinExistence type="predicted"/>